<name>A0A7M5XK66_9CNID</name>
<dbReference type="AlphaFoldDB" id="A0A7M5XK66"/>
<accession>A0A7M5XK66</accession>
<reference evidence="1" key="1">
    <citation type="submission" date="2021-01" db="UniProtKB">
        <authorList>
            <consortium name="EnsemblMetazoa"/>
        </authorList>
    </citation>
    <scope>IDENTIFICATION</scope>
</reference>
<keyword evidence="2" id="KW-1185">Reference proteome</keyword>
<proteinExistence type="predicted"/>
<dbReference type="Proteomes" id="UP000594262">
    <property type="component" value="Unplaced"/>
</dbReference>
<evidence type="ECO:0008006" key="3">
    <source>
        <dbReference type="Google" id="ProtNLM"/>
    </source>
</evidence>
<dbReference type="OrthoDB" id="5984767at2759"/>
<protein>
    <recommendedName>
        <fullName evidence="3">SET domain-containing protein</fullName>
    </recommendedName>
</protein>
<organism evidence="1 2">
    <name type="scientific">Clytia hemisphaerica</name>
    <dbReference type="NCBI Taxonomy" id="252671"/>
    <lineage>
        <taxon>Eukaryota</taxon>
        <taxon>Metazoa</taxon>
        <taxon>Cnidaria</taxon>
        <taxon>Hydrozoa</taxon>
        <taxon>Hydroidolina</taxon>
        <taxon>Leptothecata</taxon>
        <taxon>Obeliida</taxon>
        <taxon>Clytiidae</taxon>
        <taxon>Clytia</taxon>
    </lineage>
</organism>
<evidence type="ECO:0000313" key="2">
    <source>
        <dbReference type="Proteomes" id="UP000594262"/>
    </source>
</evidence>
<evidence type="ECO:0000313" key="1">
    <source>
        <dbReference type="EnsemblMetazoa" id="CLYHEMP024728.1"/>
    </source>
</evidence>
<sequence length="230" mass="26631">VIQWLIFFQMISNLDCNFYDQVSKLASKTCLNNVQNIQTNSITECVLHCGLNQCMESVRDQNGRCYCTNEEHCISNEEEDSELVSWIKAPFELLTNEPICYSGRDNDFASFIISREGRVKAFKLVHVSGAIYCSSPAINKKPSTWGCNHWAFPENHFLTIISNANNKIIIQKTHDSTQDKYGKEFLLTANEPMDFRKNEELRVWYGEDFHNTTEHDNTGRQCIRVYARFC</sequence>
<dbReference type="EnsemblMetazoa" id="CLYHEMT024728.1">
    <property type="protein sequence ID" value="CLYHEMP024728.1"/>
    <property type="gene ID" value="CLYHEMG024728"/>
</dbReference>